<name>A0A4Y3URM5_9MICO</name>
<sequence length="50" mass="5461">MGRNDNDEATALAEIERLAHLREHGETSTERIAAADELLDRAEAEGLLDA</sequence>
<dbReference type="RefSeq" id="WP_170214314.1">
    <property type="nucleotide sequence ID" value="NZ_BJNA01000099.1"/>
</dbReference>
<comment type="caution">
    <text evidence="1">The sequence shown here is derived from an EMBL/GenBank/DDBJ whole genome shotgun (WGS) entry which is preliminary data.</text>
</comment>
<evidence type="ECO:0000313" key="2">
    <source>
        <dbReference type="Proteomes" id="UP000319804"/>
    </source>
</evidence>
<gene>
    <name evidence="1" type="ORF">FHX68_0605</name>
</gene>
<protein>
    <submittedName>
        <fullName evidence="1">Uncharacterized protein</fullName>
    </submittedName>
</protein>
<keyword evidence="2" id="KW-1185">Reference proteome</keyword>
<evidence type="ECO:0000313" key="1">
    <source>
        <dbReference type="EMBL" id="TQN00503.1"/>
    </source>
</evidence>
<dbReference type="Proteomes" id="UP000319804">
    <property type="component" value="Unassembled WGS sequence"/>
</dbReference>
<reference evidence="1 2" key="1">
    <citation type="submission" date="2019-06" db="EMBL/GenBank/DDBJ databases">
        <title>Sequencing the genomes of 1000 actinobacteria strains.</title>
        <authorList>
            <person name="Klenk H.-P."/>
        </authorList>
    </citation>
    <scope>NUCLEOTIDE SEQUENCE [LARGE SCALE GENOMIC DNA]</scope>
    <source>
        <strain evidence="1 2">DSM 20427</strain>
    </source>
</reference>
<accession>A0A4Y3URM5</accession>
<organism evidence="1 2">
    <name type="scientific">Microbacterium lacticum</name>
    <dbReference type="NCBI Taxonomy" id="33885"/>
    <lineage>
        <taxon>Bacteria</taxon>
        <taxon>Bacillati</taxon>
        <taxon>Actinomycetota</taxon>
        <taxon>Actinomycetes</taxon>
        <taxon>Micrococcales</taxon>
        <taxon>Microbacteriaceae</taxon>
        <taxon>Microbacterium</taxon>
    </lineage>
</organism>
<dbReference type="AlphaFoldDB" id="A0A4Y3URM5"/>
<proteinExistence type="predicted"/>
<dbReference type="EMBL" id="VFPS01000001">
    <property type="protein sequence ID" value="TQN00503.1"/>
    <property type="molecule type" value="Genomic_DNA"/>
</dbReference>